<feature type="compositionally biased region" description="Polar residues" evidence="1">
    <location>
        <begin position="1005"/>
        <end position="1017"/>
    </location>
</feature>
<accession>A0A9Q1BP03</accession>
<dbReference type="GO" id="GO:0051225">
    <property type="term" value="P:spindle assembly"/>
    <property type="evidence" value="ECO:0007669"/>
    <property type="project" value="InterPro"/>
</dbReference>
<keyword evidence="4" id="KW-1185">Reference proteome</keyword>
<feature type="region of interest" description="Disordered" evidence="1">
    <location>
        <begin position="628"/>
        <end position="655"/>
    </location>
</feature>
<evidence type="ECO:0000313" key="4">
    <source>
        <dbReference type="Proteomes" id="UP001152320"/>
    </source>
</evidence>
<feature type="domain" description="HAUS augmin-like complex subunit 6 N-terminal" evidence="2">
    <location>
        <begin position="20"/>
        <end position="274"/>
    </location>
</feature>
<dbReference type="EMBL" id="JAIZAY010000014">
    <property type="protein sequence ID" value="KAJ8030083.1"/>
    <property type="molecule type" value="Genomic_DNA"/>
</dbReference>
<dbReference type="InterPro" id="IPR026797">
    <property type="entry name" value="HAUS_6"/>
</dbReference>
<feature type="compositionally biased region" description="Polar residues" evidence="1">
    <location>
        <begin position="499"/>
        <end position="518"/>
    </location>
</feature>
<feature type="compositionally biased region" description="Low complexity" evidence="1">
    <location>
        <begin position="950"/>
        <end position="971"/>
    </location>
</feature>
<dbReference type="AlphaFoldDB" id="A0A9Q1BP03"/>
<reference evidence="3" key="1">
    <citation type="submission" date="2021-10" db="EMBL/GenBank/DDBJ databases">
        <title>Tropical sea cucumber genome reveals ecological adaptation and Cuvierian tubules defense mechanism.</title>
        <authorList>
            <person name="Chen T."/>
        </authorList>
    </citation>
    <scope>NUCLEOTIDE SEQUENCE</scope>
    <source>
        <strain evidence="3">Nanhai2018</strain>
        <tissue evidence="3">Muscle</tissue>
    </source>
</reference>
<evidence type="ECO:0000259" key="2">
    <source>
        <dbReference type="Pfam" id="PF14661"/>
    </source>
</evidence>
<dbReference type="GO" id="GO:1990498">
    <property type="term" value="C:mitotic spindle microtubule"/>
    <property type="evidence" value="ECO:0007669"/>
    <property type="project" value="TreeGrafter"/>
</dbReference>
<comment type="caution">
    <text evidence="3">The sequence shown here is derived from an EMBL/GenBank/DDBJ whole genome shotgun (WGS) entry which is preliminary data.</text>
</comment>
<dbReference type="InterPro" id="IPR028163">
    <property type="entry name" value="HAUS_6_N"/>
</dbReference>
<feature type="region of interest" description="Disordered" evidence="1">
    <location>
        <begin position="1128"/>
        <end position="1160"/>
    </location>
</feature>
<feature type="region of interest" description="Disordered" evidence="1">
    <location>
        <begin position="571"/>
        <end position="610"/>
    </location>
</feature>
<feature type="region of interest" description="Disordered" evidence="1">
    <location>
        <begin position="934"/>
        <end position="1026"/>
    </location>
</feature>
<feature type="compositionally biased region" description="Polar residues" evidence="1">
    <location>
        <begin position="1128"/>
        <end position="1141"/>
    </location>
</feature>
<name>A0A9Q1BP03_HOLLE</name>
<protein>
    <submittedName>
        <fullName evidence="3">HAUS augmin-like complex subunit 6</fullName>
    </submittedName>
</protein>
<feature type="compositionally biased region" description="Polar residues" evidence="1">
    <location>
        <begin position="629"/>
        <end position="646"/>
    </location>
</feature>
<dbReference type="Proteomes" id="UP001152320">
    <property type="component" value="Chromosome 14"/>
</dbReference>
<feature type="region of interest" description="Disordered" evidence="1">
    <location>
        <begin position="496"/>
        <end position="541"/>
    </location>
</feature>
<gene>
    <name evidence="3" type="ORF">HOLleu_29661</name>
</gene>
<evidence type="ECO:0000313" key="3">
    <source>
        <dbReference type="EMBL" id="KAJ8030083.1"/>
    </source>
</evidence>
<dbReference type="GO" id="GO:0070652">
    <property type="term" value="C:HAUS complex"/>
    <property type="evidence" value="ECO:0007669"/>
    <property type="project" value="InterPro"/>
</dbReference>
<sequence length="1240" mass="139468">MNRSKPELSSNPLDMREIVFSSLLLLGFDTREMEDKYNIPFTKDMFSLPNKKGFEVVMHFLFERLNAAMTQERFRHCWPILDKKQEQNFRKTISAWLTEISKEDEDANLPRIVPSLFMSPGGDKFYTLLFYFTNFVMLKITKNEYGVKTRDLLRRCTLTSHTKQFAPVMAQTIQASTVMRRKNFLHCTRELVQLQNEWKQHASILVKEYRSLSKKIRELEHSIREEEHRMIAYVESTNSPNVGVRVRSSGMTDGEWDVLAVKRAQRVQKVRDLWRSIETCCQDQTAERAVVDSITAQRARKDTLDAAELPVQVPEILLKECEQEIQRRRINNIYEGGKLDLVSLIRLWNLALRLYMEKLNEAPLPDFEEMIPSVVTQVHTQNAHLANARALRNSLTEEVLPDLERSVMQLLRYREDGVEVPTRDTKASPHHFLGNGVGLLPPTPPVSFDPAATPKTQATPFQKASSLFQKSPENVDTPEVMTQLRESVNRAALKKTGLAQGTPTSSLHEGRLPTQSGPKFQKPHQTREVPRKRNKSATSHTRLLHETPVAATSHSEIVSRHPIGRRMIQTTVKKKKSALIQKPPGTERRKPHAQTHIVRKDEPSSEPTTHASMDKAHSILIDQIVDSVMSGSKSSERSSPTLTPEIQSGEEEASLTSLAVEDPLGSLGLDAFVSRDKLRHSPVEEKNAMVSHHHFKDEVQQTFSSNLPLENGSTLLDSSVRSEIEVMPKEKKNGTPREPSEGEHIVETASLIDLGTEDALPGITSDKTTQLNADFAAWNDTLQRVPPRGALPPMLNLQDNIKPSHQMGDSPMVKDLLYFVESEPAQIESAPATEMKDYGTMPYRGQLSQNPPFSPISTDKLQANVEHSKNAKHFVSPLSPEVGSFLSPNVELDLNKQGEKEDVSNWHLDEELPEIFQTRTPQLPKRLRQKISEGASPMCGEDLERNTPGSSISQLSLNSNSNTSSYDSSTSFPEARKLQMTSSIDEDDSATNGIEKNAKHKRRFQSGTSQKSVTFSEPLQEEDNNEVEFITHAESISEETMPVMNEESFSSSPLSPSVRTGTLVISHEHLKDKDALSNEYLVSSPQPHLRQFSHIDDAFSIDLESLESYDTSFHLNRPIEDLLEHVSPTVSPSQTPQITRTNRSHHISMRKQPETPDYTPELPLKSRLAAVGSDAVTPLSSKNGREFYLSQRLTDLRIQSPSLGVNGSPHHLITGLTKASPGLNLLDEDESLLIPKSPVL</sequence>
<organism evidence="3 4">
    <name type="scientific">Holothuria leucospilota</name>
    <name type="common">Black long sea cucumber</name>
    <name type="synonym">Mertensiothuria leucospilota</name>
    <dbReference type="NCBI Taxonomy" id="206669"/>
    <lineage>
        <taxon>Eukaryota</taxon>
        <taxon>Metazoa</taxon>
        <taxon>Echinodermata</taxon>
        <taxon>Eleutherozoa</taxon>
        <taxon>Echinozoa</taxon>
        <taxon>Holothuroidea</taxon>
        <taxon>Aspidochirotacea</taxon>
        <taxon>Aspidochirotida</taxon>
        <taxon>Holothuriidae</taxon>
        <taxon>Holothuria</taxon>
    </lineage>
</organism>
<evidence type="ECO:0000256" key="1">
    <source>
        <dbReference type="SAM" id="MobiDB-lite"/>
    </source>
</evidence>
<dbReference type="GO" id="GO:0008017">
    <property type="term" value="F:microtubule binding"/>
    <property type="evidence" value="ECO:0007669"/>
    <property type="project" value="TreeGrafter"/>
</dbReference>
<proteinExistence type="predicted"/>
<dbReference type="PANTHER" id="PTHR16151:SF2">
    <property type="entry name" value="HAUS AUGMIN-LIKE COMPLEX SUBUNIT 6"/>
    <property type="match status" value="1"/>
</dbReference>
<dbReference type="Pfam" id="PF14661">
    <property type="entry name" value="HAUS6_N"/>
    <property type="match status" value="1"/>
</dbReference>
<dbReference type="PANTHER" id="PTHR16151">
    <property type="entry name" value="HAUS AUGMIN-LIKE COMPLEX SUBUNIT 6"/>
    <property type="match status" value="1"/>
</dbReference>
<dbReference type="OrthoDB" id="5575722at2759"/>